<dbReference type="AlphaFoldDB" id="A0A6N8JGV5"/>
<reference evidence="1 2" key="1">
    <citation type="submission" date="2019-12" db="EMBL/GenBank/DDBJ databases">
        <title>The draft genomic sequence of strain Chitinophaga oryziterrae JCM 16595.</title>
        <authorList>
            <person name="Zhang X."/>
        </authorList>
    </citation>
    <scope>NUCLEOTIDE SEQUENCE [LARGE SCALE GENOMIC DNA]</scope>
    <source>
        <strain evidence="1 2">JCM 16595</strain>
    </source>
</reference>
<comment type="caution">
    <text evidence="1">The sequence shown here is derived from an EMBL/GenBank/DDBJ whole genome shotgun (WGS) entry which is preliminary data.</text>
</comment>
<evidence type="ECO:0000313" key="1">
    <source>
        <dbReference type="EMBL" id="MVT43528.1"/>
    </source>
</evidence>
<dbReference type="SUPFAM" id="SSF51126">
    <property type="entry name" value="Pectin lyase-like"/>
    <property type="match status" value="1"/>
</dbReference>
<accession>A0A6N8JGV5</accession>
<evidence type="ECO:0008006" key="3">
    <source>
        <dbReference type="Google" id="ProtNLM"/>
    </source>
</evidence>
<dbReference type="Proteomes" id="UP000468388">
    <property type="component" value="Unassembled WGS sequence"/>
</dbReference>
<gene>
    <name evidence="1" type="ORF">GO495_23220</name>
</gene>
<proteinExistence type="predicted"/>
<keyword evidence="2" id="KW-1185">Reference proteome</keyword>
<dbReference type="EMBL" id="WRXO01000008">
    <property type="protein sequence ID" value="MVT43528.1"/>
    <property type="molecule type" value="Genomic_DNA"/>
</dbReference>
<dbReference type="InterPro" id="IPR011050">
    <property type="entry name" value="Pectin_lyase_fold/virulence"/>
</dbReference>
<name>A0A6N8JGV5_9BACT</name>
<evidence type="ECO:0000313" key="2">
    <source>
        <dbReference type="Proteomes" id="UP000468388"/>
    </source>
</evidence>
<sequence length="435" mass="46251">MRQISLYAPALLILFLSACKKDDPSSKPSNIDYTKVSFTYDKFGSTELYDLFSGVNPAAKISTGKASSAFSYELTGSNGLKKASDTLVKGNGTLDGTGNASLSLQGLKDYKDGELTLKIHFTATDSTLQVKAQKAEYQIRNYRDFIHMSPFRLADTSDHYVQVNDIAFPDTVFTTAPWNSFLLGSYDGKGFKITNLTIKTTGATPNGTPYIGLFTGADSGSVLKNIRLELSDAGITSTGQVNGAGLVGYASGCTISQCSVKGNILIAKDVPSFIGGISGHNDKVTMTGCSFRGRITGSNVGGLMGSMGTSSVINMCYAYFSFDSYAVGGIGSVYSPSSVLTISNSYVVAHDYTSPTFVAIGPVQYAMTSTTVTNCFANAGTAQNGVTIFTSTTDINTNLSTLTIANWPAEATAPADKKPYKYDTDLTAPMKLWWE</sequence>
<dbReference type="RefSeq" id="WP_157302259.1">
    <property type="nucleotide sequence ID" value="NZ_BAAAZB010000021.1"/>
</dbReference>
<dbReference type="PROSITE" id="PS51257">
    <property type="entry name" value="PROKAR_LIPOPROTEIN"/>
    <property type="match status" value="1"/>
</dbReference>
<dbReference type="Gene3D" id="2.160.20.110">
    <property type="match status" value="1"/>
</dbReference>
<protein>
    <recommendedName>
        <fullName evidence="3">GLUG domain-containing protein</fullName>
    </recommendedName>
</protein>
<dbReference type="OrthoDB" id="9807519at2"/>
<organism evidence="1 2">
    <name type="scientific">Chitinophaga oryziterrae</name>
    <dbReference type="NCBI Taxonomy" id="1031224"/>
    <lineage>
        <taxon>Bacteria</taxon>
        <taxon>Pseudomonadati</taxon>
        <taxon>Bacteroidota</taxon>
        <taxon>Chitinophagia</taxon>
        <taxon>Chitinophagales</taxon>
        <taxon>Chitinophagaceae</taxon>
        <taxon>Chitinophaga</taxon>
    </lineage>
</organism>